<evidence type="ECO:0000256" key="8">
    <source>
        <dbReference type="ARBA" id="ARBA00052329"/>
    </source>
</evidence>
<comment type="function">
    <text evidence="10">Involved in the biosynthesis of the chorismate, which leads to the biosynthesis of aromatic amino acids. Catalyzes the reversible NADPH linked reduction of 3-dehydroshikimate (DHSA) to yield shikimate (SA).</text>
</comment>
<dbReference type="AlphaFoldDB" id="A0A1I4JG58"/>
<dbReference type="Proteomes" id="UP000199668">
    <property type="component" value="Unassembled WGS sequence"/>
</dbReference>
<accession>A0A1I4JG58</accession>
<organism evidence="14 15">
    <name type="scientific">Salibacterium qingdaonense</name>
    <dbReference type="NCBI Taxonomy" id="266892"/>
    <lineage>
        <taxon>Bacteria</taxon>
        <taxon>Bacillati</taxon>
        <taxon>Bacillota</taxon>
        <taxon>Bacilli</taxon>
        <taxon>Bacillales</taxon>
        <taxon>Bacillaceae</taxon>
    </lineage>
</organism>
<feature type="binding site" evidence="10">
    <location>
        <position position="84"/>
    </location>
    <ligand>
        <name>NADP(+)</name>
        <dbReference type="ChEBI" id="CHEBI:58349"/>
    </ligand>
</feature>
<feature type="domain" description="SDH C-terminal" evidence="13">
    <location>
        <begin position="248"/>
        <end position="278"/>
    </location>
</feature>
<dbReference type="Gene3D" id="3.40.50.720">
    <property type="entry name" value="NAD(P)-binding Rossmann-like Domain"/>
    <property type="match status" value="1"/>
</dbReference>
<dbReference type="GO" id="GO:0050661">
    <property type="term" value="F:NADP binding"/>
    <property type="evidence" value="ECO:0007669"/>
    <property type="project" value="InterPro"/>
</dbReference>
<evidence type="ECO:0000256" key="10">
    <source>
        <dbReference type="HAMAP-Rule" id="MF_00222"/>
    </source>
</evidence>
<dbReference type="Gene3D" id="3.40.50.10860">
    <property type="entry name" value="Leucine Dehydrogenase, chain A, domain 1"/>
    <property type="match status" value="1"/>
</dbReference>
<dbReference type="InterPro" id="IPR036291">
    <property type="entry name" value="NAD(P)-bd_dom_sf"/>
</dbReference>
<comment type="catalytic activity">
    <reaction evidence="8">
        <text>shikimate + NAD(+) = 3-dehydroshikimate + NADH + H(+)</text>
        <dbReference type="Rhea" id="RHEA:17741"/>
        <dbReference type="ChEBI" id="CHEBI:15378"/>
        <dbReference type="ChEBI" id="CHEBI:16630"/>
        <dbReference type="ChEBI" id="CHEBI:36208"/>
        <dbReference type="ChEBI" id="CHEBI:57540"/>
        <dbReference type="ChEBI" id="CHEBI:57945"/>
    </reaction>
</comment>
<dbReference type="InterPro" id="IPR022893">
    <property type="entry name" value="Shikimate_DH_fam"/>
</dbReference>
<evidence type="ECO:0000313" key="14">
    <source>
        <dbReference type="EMBL" id="SFL65575.1"/>
    </source>
</evidence>
<evidence type="ECO:0000256" key="2">
    <source>
        <dbReference type="ARBA" id="ARBA00022605"/>
    </source>
</evidence>
<feature type="binding site" evidence="10">
    <location>
        <begin position="157"/>
        <end position="162"/>
    </location>
    <ligand>
        <name>NADP(+)</name>
        <dbReference type="ChEBI" id="CHEBI:58349"/>
    </ligand>
</feature>
<comment type="catalytic activity">
    <reaction evidence="6 10">
        <text>shikimate + NADP(+) = 3-dehydroshikimate + NADPH + H(+)</text>
        <dbReference type="Rhea" id="RHEA:17737"/>
        <dbReference type="ChEBI" id="CHEBI:15378"/>
        <dbReference type="ChEBI" id="CHEBI:16630"/>
        <dbReference type="ChEBI" id="CHEBI:36208"/>
        <dbReference type="ChEBI" id="CHEBI:57783"/>
        <dbReference type="ChEBI" id="CHEBI:58349"/>
        <dbReference type="EC" id="1.1.1.25"/>
    </reaction>
</comment>
<evidence type="ECO:0000256" key="1">
    <source>
        <dbReference type="ARBA" id="ARBA00004871"/>
    </source>
</evidence>
<dbReference type="GO" id="GO:0005829">
    <property type="term" value="C:cytosol"/>
    <property type="evidence" value="ECO:0007669"/>
    <property type="project" value="TreeGrafter"/>
</dbReference>
<dbReference type="GO" id="GO:0008652">
    <property type="term" value="P:amino acid biosynthetic process"/>
    <property type="evidence" value="ECO:0007669"/>
    <property type="project" value="UniProtKB-KW"/>
</dbReference>
<dbReference type="GO" id="GO:0009073">
    <property type="term" value="P:aromatic amino acid family biosynthetic process"/>
    <property type="evidence" value="ECO:0007669"/>
    <property type="project" value="UniProtKB-KW"/>
</dbReference>
<feature type="binding site" evidence="10">
    <location>
        <position position="68"/>
    </location>
    <ligand>
        <name>shikimate</name>
        <dbReference type="ChEBI" id="CHEBI:36208"/>
    </ligand>
</feature>
<keyword evidence="3 10" id="KW-0521">NADP</keyword>
<feature type="binding site" evidence="10">
    <location>
        <begin position="21"/>
        <end position="23"/>
    </location>
    <ligand>
        <name>shikimate</name>
        <dbReference type="ChEBI" id="CHEBI:36208"/>
    </ligand>
</feature>
<keyword evidence="5 10" id="KW-0057">Aromatic amino acid biosynthesis</keyword>
<evidence type="ECO:0000256" key="5">
    <source>
        <dbReference type="ARBA" id="ARBA00023141"/>
    </source>
</evidence>
<dbReference type="GO" id="GO:0009423">
    <property type="term" value="P:chorismate biosynthetic process"/>
    <property type="evidence" value="ECO:0007669"/>
    <property type="project" value="UniProtKB-UniRule"/>
</dbReference>
<feature type="domain" description="Shikimate dehydrogenase substrate binding N-terminal" evidence="12">
    <location>
        <begin position="13"/>
        <end position="95"/>
    </location>
</feature>
<dbReference type="Pfam" id="PF08501">
    <property type="entry name" value="Shikimate_dh_N"/>
    <property type="match status" value="1"/>
</dbReference>
<dbReference type="InterPro" id="IPR006151">
    <property type="entry name" value="Shikm_DH/Glu-tRNA_Rdtase"/>
</dbReference>
<comment type="similarity">
    <text evidence="10">Belongs to the shikimate dehydrogenase family.</text>
</comment>
<dbReference type="InterPro" id="IPR046346">
    <property type="entry name" value="Aminoacid_DH-like_N_sf"/>
</dbReference>
<dbReference type="InterPro" id="IPR011342">
    <property type="entry name" value="Shikimate_DH"/>
</dbReference>
<evidence type="ECO:0000256" key="3">
    <source>
        <dbReference type="ARBA" id="ARBA00022857"/>
    </source>
</evidence>
<dbReference type="PANTHER" id="PTHR21089">
    <property type="entry name" value="SHIKIMATE DEHYDROGENASE"/>
    <property type="match status" value="1"/>
</dbReference>
<dbReference type="SUPFAM" id="SSF51735">
    <property type="entry name" value="NAD(P)-binding Rossmann-fold domains"/>
    <property type="match status" value="1"/>
</dbReference>
<dbReference type="EC" id="1.1.1.25" evidence="10"/>
<evidence type="ECO:0000256" key="6">
    <source>
        <dbReference type="ARBA" id="ARBA00049442"/>
    </source>
</evidence>
<dbReference type="InterPro" id="IPR013708">
    <property type="entry name" value="Shikimate_DH-bd_N"/>
</dbReference>
<gene>
    <name evidence="10" type="primary">aroE</name>
    <name evidence="14" type="ORF">SAMN04488054_103146</name>
</gene>
<evidence type="ECO:0000313" key="15">
    <source>
        <dbReference type="Proteomes" id="UP000199668"/>
    </source>
</evidence>
<dbReference type="NCBIfam" id="NF001319">
    <property type="entry name" value="PRK00258.3-3"/>
    <property type="match status" value="1"/>
</dbReference>
<dbReference type="GO" id="GO:0019632">
    <property type="term" value="P:shikimate metabolic process"/>
    <property type="evidence" value="ECO:0007669"/>
    <property type="project" value="InterPro"/>
</dbReference>
<dbReference type="InterPro" id="IPR041121">
    <property type="entry name" value="SDH_C"/>
</dbReference>
<reference evidence="14 15" key="1">
    <citation type="submission" date="2016-10" db="EMBL/GenBank/DDBJ databases">
        <authorList>
            <person name="de Groot N.N."/>
        </authorList>
    </citation>
    <scope>NUCLEOTIDE SEQUENCE [LARGE SCALE GENOMIC DNA]</scope>
    <source>
        <strain evidence="14 15">CGMCC 1.6134</strain>
    </source>
</reference>
<feature type="binding site" evidence="10">
    <location>
        <position position="108"/>
    </location>
    <ligand>
        <name>shikimate</name>
        <dbReference type="ChEBI" id="CHEBI:36208"/>
    </ligand>
</feature>
<dbReference type="EMBL" id="FOTY01000003">
    <property type="protein sequence ID" value="SFL65575.1"/>
    <property type="molecule type" value="Genomic_DNA"/>
</dbReference>
<evidence type="ECO:0000256" key="4">
    <source>
        <dbReference type="ARBA" id="ARBA00023002"/>
    </source>
</evidence>
<dbReference type="GO" id="GO:0052734">
    <property type="term" value="F:shikimate 3-dehydrogenase (NAD+) activity"/>
    <property type="evidence" value="ECO:0007669"/>
    <property type="project" value="RHEA"/>
</dbReference>
<keyword evidence="2 10" id="KW-0028">Amino-acid biosynthesis</keyword>
<dbReference type="Pfam" id="PF18317">
    <property type="entry name" value="SDH_C"/>
    <property type="match status" value="1"/>
</dbReference>
<evidence type="ECO:0000256" key="9">
    <source>
        <dbReference type="ARBA" id="ARBA00060613"/>
    </source>
</evidence>
<dbReference type="FunFam" id="3.40.50.720:FF:000086">
    <property type="entry name" value="Quinate/shikimate dehydrogenase"/>
    <property type="match status" value="1"/>
</dbReference>
<comment type="catalytic activity">
    <reaction evidence="7">
        <text>L-quinate + NAD(+) = 3-dehydroquinate + NADH + H(+)</text>
        <dbReference type="Rhea" id="RHEA:22364"/>
        <dbReference type="ChEBI" id="CHEBI:15378"/>
        <dbReference type="ChEBI" id="CHEBI:29751"/>
        <dbReference type="ChEBI" id="CHEBI:32364"/>
        <dbReference type="ChEBI" id="CHEBI:57540"/>
        <dbReference type="ChEBI" id="CHEBI:57945"/>
        <dbReference type="EC" id="1.1.1.24"/>
    </reaction>
</comment>
<keyword evidence="4 10" id="KW-0560">Oxidoreductase</keyword>
<comment type="subunit">
    <text evidence="10">Homodimer.</text>
</comment>
<keyword evidence="15" id="KW-1185">Reference proteome</keyword>
<evidence type="ECO:0000256" key="7">
    <source>
        <dbReference type="ARBA" id="ARBA00051639"/>
    </source>
</evidence>
<feature type="binding site" evidence="10">
    <location>
        <position position="248"/>
    </location>
    <ligand>
        <name>NADP(+)</name>
        <dbReference type="ChEBI" id="CHEBI:58349"/>
    </ligand>
</feature>
<dbReference type="Pfam" id="PF01488">
    <property type="entry name" value="Shikimate_DH"/>
    <property type="match status" value="1"/>
</dbReference>
<evidence type="ECO:0000259" key="12">
    <source>
        <dbReference type="Pfam" id="PF08501"/>
    </source>
</evidence>
<dbReference type="GO" id="GO:0004764">
    <property type="term" value="F:shikimate 3-dehydrogenase (NADP+) activity"/>
    <property type="evidence" value="ECO:0007669"/>
    <property type="project" value="UniProtKB-UniRule"/>
</dbReference>
<feature type="binding site" evidence="10">
    <location>
        <position position="93"/>
    </location>
    <ligand>
        <name>shikimate</name>
        <dbReference type="ChEBI" id="CHEBI:36208"/>
    </ligand>
</feature>
<comment type="pathway">
    <text evidence="9">Aromatic compound metabolism; 3,4-dihydroxybenzoate biosynthesis; 3-dehydroquinate from D-quinate (NAD(+) route).</text>
</comment>
<dbReference type="NCBIfam" id="TIGR00507">
    <property type="entry name" value="aroE"/>
    <property type="match status" value="1"/>
</dbReference>
<dbReference type="HAMAP" id="MF_00222">
    <property type="entry name" value="Shikimate_DH_AroE"/>
    <property type="match status" value="1"/>
</dbReference>
<comment type="pathway">
    <text evidence="1 10">Metabolic intermediate biosynthesis; chorismate biosynthesis; chorismate from D-erythrose 4-phosphate and phosphoenolpyruvate: step 4/7.</text>
</comment>
<feature type="binding site" evidence="10">
    <location>
        <position position="255"/>
    </location>
    <ligand>
        <name>shikimate</name>
        <dbReference type="ChEBI" id="CHEBI:36208"/>
    </ligand>
</feature>
<proteinExistence type="inferred from homology"/>
<dbReference type="SUPFAM" id="SSF53223">
    <property type="entry name" value="Aminoacid dehydrogenase-like, N-terminal domain"/>
    <property type="match status" value="1"/>
</dbReference>
<dbReference type="CDD" id="cd01065">
    <property type="entry name" value="NAD_bind_Shikimate_DH"/>
    <property type="match status" value="1"/>
</dbReference>
<feature type="active site" description="Proton acceptor" evidence="10">
    <location>
        <position position="72"/>
    </location>
</feature>
<feature type="binding site" evidence="10">
    <location>
        <position position="225"/>
    </location>
    <ligand>
        <name>NADP(+)</name>
        <dbReference type="ChEBI" id="CHEBI:58349"/>
    </ligand>
</feature>
<protein>
    <recommendedName>
        <fullName evidence="10">Shikimate dehydrogenase (NADP(+))</fullName>
        <shortName evidence="10">SDH</shortName>
        <ecNumber evidence="10">1.1.1.25</ecNumber>
    </recommendedName>
</protein>
<evidence type="ECO:0000259" key="11">
    <source>
        <dbReference type="Pfam" id="PF01488"/>
    </source>
</evidence>
<dbReference type="RefSeq" id="WP_281244668.1">
    <property type="nucleotide sequence ID" value="NZ_FOTY01000003.1"/>
</dbReference>
<dbReference type="GO" id="GO:0030266">
    <property type="term" value="F:quinate 3-dehydrogenase (NAD+) activity"/>
    <property type="evidence" value="ECO:0007669"/>
    <property type="project" value="UniProtKB-EC"/>
</dbReference>
<dbReference type="UniPathway" id="UPA00053">
    <property type="reaction ID" value="UER00087"/>
</dbReference>
<sequence>MSCLLHAESLYGVIGHPVGHSLSPLMHNDQFQHQGMPSFYHAFDVLPQHLEEAVQGLKALGVSGFNVTVPHKIEVMQYLDGLDEEARLIGAVNTVVNEENGWIGYNTDGEGYVQSLLTKTGDMLRDADILVIGAGGAARAVISALTGHGAKRVTLTNRTFSKAEALQERLAERAGIRALPTEEAEKETSSFDIIINTTSVGMSPHTENMPWPVENLKPGCICSDLIYNPLKTKWLQEAQKAGADILNGTGMFVGQGAIAFQKWTGIHPDTERMHDVVMKQLGGN</sequence>
<name>A0A1I4JG58_9BACI</name>
<dbReference type="PANTHER" id="PTHR21089:SF1">
    <property type="entry name" value="BIFUNCTIONAL 3-DEHYDROQUINATE DEHYDRATASE_SHIKIMATE DEHYDROGENASE, CHLOROPLASTIC"/>
    <property type="match status" value="1"/>
</dbReference>
<evidence type="ECO:0000259" key="13">
    <source>
        <dbReference type="Pfam" id="PF18317"/>
    </source>
</evidence>
<feature type="binding site" evidence="10">
    <location>
        <position position="227"/>
    </location>
    <ligand>
        <name>shikimate</name>
        <dbReference type="ChEBI" id="CHEBI:36208"/>
    </ligand>
</feature>
<dbReference type="STRING" id="266892.SAMN04488054_103146"/>
<dbReference type="NCBIfam" id="NF001310">
    <property type="entry name" value="PRK00258.1-2"/>
    <property type="match status" value="1"/>
</dbReference>
<feature type="domain" description="Quinate/shikimate 5-dehydrogenase/glutamyl-tRNA reductase" evidence="11">
    <location>
        <begin position="119"/>
        <end position="199"/>
    </location>
</feature>
<feature type="binding site" evidence="10">
    <location>
        <begin position="133"/>
        <end position="137"/>
    </location>
    <ligand>
        <name>NADP(+)</name>
        <dbReference type="ChEBI" id="CHEBI:58349"/>
    </ligand>
</feature>